<reference evidence="6" key="1">
    <citation type="submission" date="2021-02" db="EMBL/GenBank/DDBJ databases">
        <authorList>
            <person name="Palmer J.M."/>
        </authorList>
    </citation>
    <scope>NUCLEOTIDE SEQUENCE</scope>
    <source>
        <strain evidence="6">SCRP23</strain>
    </source>
</reference>
<comment type="function">
    <text evidence="5">Effector that suppresses plant defense responses during pathogen infection.</text>
</comment>
<evidence type="ECO:0000256" key="5">
    <source>
        <dbReference type="RuleBase" id="RU367124"/>
    </source>
</evidence>
<organism evidence="6 7">
    <name type="scientific">Phytophthora boehmeriae</name>
    <dbReference type="NCBI Taxonomy" id="109152"/>
    <lineage>
        <taxon>Eukaryota</taxon>
        <taxon>Sar</taxon>
        <taxon>Stramenopiles</taxon>
        <taxon>Oomycota</taxon>
        <taxon>Peronosporomycetes</taxon>
        <taxon>Peronosporales</taxon>
        <taxon>Peronosporaceae</taxon>
        <taxon>Phytophthora</taxon>
    </lineage>
</organism>
<evidence type="ECO:0000313" key="6">
    <source>
        <dbReference type="EMBL" id="KAG7395154.1"/>
    </source>
</evidence>
<keyword evidence="3 5" id="KW-0964">Secreted</keyword>
<comment type="subcellular location">
    <subcellularLocation>
        <location evidence="1 5">Secreted</location>
    </subcellularLocation>
</comment>
<feature type="signal peptide" evidence="5">
    <location>
        <begin position="1"/>
        <end position="23"/>
    </location>
</feature>
<keyword evidence="4 5" id="KW-0732">Signal</keyword>
<dbReference type="OrthoDB" id="119380at2759"/>
<evidence type="ECO:0000313" key="7">
    <source>
        <dbReference type="Proteomes" id="UP000693981"/>
    </source>
</evidence>
<evidence type="ECO:0000256" key="2">
    <source>
        <dbReference type="ARBA" id="ARBA00010400"/>
    </source>
</evidence>
<accession>A0A8T1WRH8</accession>
<feature type="chain" id="PRO_5044976280" description="RxLR effector protein" evidence="5">
    <location>
        <begin position="24"/>
        <end position="208"/>
    </location>
</feature>
<evidence type="ECO:0000256" key="1">
    <source>
        <dbReference type="ARBA" id="ARBA00004613"/>
    </source>
</evidence>
<evidence type="ECO:0000256" key="4">
    <source>
        <dbReference type="ARBA" id="ARBA00022729"/>
    </source>
</evidence>
<keyword evidence="7" id="KW-1185">Reference proteome</keyword>
<dbReference type="InterPro" id="IPR031825">
    <property type="entry name" value="RXLR"/>
</dbReference>
<comment type="caution">
    <text evidence="6">The sequence shown here is derived from an EMBL/GenBank/DDBJ whole genome shotgun (WGS) entry which is preliminary data.</text>
</comment>
<dbReference type="AlphaFoldDB" id="A0A8T1WRH8"/>
<proteinExistence type="inferred from homology"/>
<name>A0A8T1WRH8_9STRA</name>
<dbReference type="Proteomes" id="UP000693981">
    <property type="component" value="Unassembled WGS sequence"/>
</dbReference>
<dbReference type="Pfam" id="PF16810">
    <property type="entry name" value="RXLR"/>
    <property type="match status" value="1"/>
</dbReference>
<comment type="domain">
    <text evidence="5">The RxLR-dEER motif acts to carry the protein into the host cell cytoplasm through binding to cell surface phosphatidylinositol-3-phosphate.</text>
</comment>
<protein>
    <recommendedName>
        <fullName evidence="5">RxLR effector protein</fullName>
    </recommendedName>
</protein>
<comment type="similarity">
    <text evidence="2 5">Belongs to the RxLR effector family.</text>
</comment>
<evidence type="ECO:0000256" key="3">
    <source>
        <dbReference type="ARBA" id="ARBA00022525"/>
    </source>
</evidence>
<gene>
    <name evidence="6" type="ORF">PHYBOEH_004179</name>
</gene>
<sequence>MRLHHVLLATLASLLVTSSTCSAVIDSNEINLLTPASFNGRRLRGSTSAVLEGATLQDGKTVGNGVDADASWTVEERRIPGLSSLTKMASKTSKKATSAVKSVEANYWVKTGKSDDYVKKALGLDKLSVDKLRTHPNYKYFAQFQTGRLKVWLKKDLSTGDVWRNYGLNKMPFAQAEKTIEFQFYTTYVKMFDFKRSWDVLVHRIRNG</sequence>
<dbReference type="EMBL" id="JAGDFL010000224">
    <property type="protein sequence ID" value="KAG7395154.1"/>
    <property type="molecule type" value="Genomic_DNA"/>
</dbReference>